<dbReference type="OrthoDB" id="66620at2759"/>
<evidence type="ECO:0000256" key="8">
    <source>
        <dbReference type="SAM" id="Phobius"/>
    </source>
</evidence>
<dbReference type="GO" id="GO:0005886">
    <property type="term" value="C:plasma membrane"/>
    <property type="evidence" value="ECO:0007669"/>
    <property type="project" value="TreeGrafter"/>
</dbReference>
<keyword evidence="11" id="KW-1185">Reference proteome</keyword>
<dbReference type="GO" id="GO:0016887">
    <property type="term" value="F:ATP hydrolysis activity"/>
    <property type="evidence" value="ECO:0007669"/>
    <property type="project" value="InterPro"/>
</dbReference>
<dbReference type="PROSITE" id="PS00211">
    <property type="entry name" value="ABC_TRANSPORTER_1"/>
    <property type="match status" value="1"/>
</dbReference>
<dbReference type="Pfam" id="PF00005">
    <property type="entry name" value="ABC_tran"/>
    <property type="match status" value="1"/>
</dbReference>
<dbReference type="SUPFAM" id="SSF52540">
    <property type="entry name" value="P-loop containing nucleoside triphosphate hydrolases"/>
    <property type="match status" value="1"/>
</dbReference>
<dbReference type="Pfam" id="PF19055">
    <property type="entry name" value="ABC2_membrane_7"/>
    <property type="match status" value="1"/>
</dbReference>
<feature type="transmembrane region" description="Helical" evidence="8">
    <location>
        <begin position="485"/>
        <end position="509"/>
    </location>
</feature>
<evidence type="ECO:0000256" key="7">
    <source>
        <dbReference type="ARBA" id="ARBA00023136"/>
    </source>
</evidence>
<gene>
    <name evidence="10" type="ORF">C5167_019699</name>
</gene>
<dbReference type="Pfam" id="PF01061">
    <property type="entry name" value="ABC2_membrane"/>
    <property type="match status" value="1"/>
</dbReference>
<evidence type="ECO:0000259" key="9">
    <source>
        <dbReference type="PROSITE" id="PS50893"/>
    </source>
</evidence>
<proteinExistence type="predicted"/>
<dbReference type="Gramene" id="RZC51270">
    <property type="protein sequence ID" value="RZC51270"/>
    <property type="gene ID" value="C5167_019699"/>
</dbReference>
<dbReference type="PANTHER" id="PTHR48041">
    <property type="entry name" value="ABC TRANSPORTER G FAMILY MEMBER 28"/>
    <property type="match status" value="1"/>
</dbReference>
<feature type="transmembrane region" description="Helical" evidence="8">
    <location>
        <begin position="453"/>
        <end position="479"/>
    </location>
</feature>
<dbReference type="GO" id="GO:0140359">
    <property type="term" value="F:ABC-type transporter activity"/>
    <property type="evidence" value="ECO:0007669"/>
    <property type="project" value="InterPro"/>
</dbReference>
<keyword evidence="4" id="KW-0547">Nucleotide-binding</keyword>
<evidence type="ECO:0000256" key="4">
    <source>
        <dbReference type="ARBA" id="ARBA00022741"/>
    </source>
</evidence>
<dbReference type="InterPro" id="IPR013525">
    <property type="entry name" value="ABC2_TM"/>
</dbReference>
<evidence type="ECO:0000256" key="2">
    <source>
        <dbReference type="ARBA" id="ARBA00022448"/>
    </source>
</evidence>
<keyword evidence="2" id="KW-0813">Transport</keyword>
<dbReference type="PROSITE" id="PS50893">
    <property type="entry name" value="ABC_TRANSPORTER_2"/>
    <property type="match status" value="1"/>
</dbReference>
<protein>
    <recommendedName>
        <fullName evidence="9">ABC transporter domain-containing protein</fullName>
    </recommendedName>
</protein>
<dbReference type="InterPro" id="IPR003593">
    <property type="entry name" value="AAA+_ATPase"/>
</dbReference>
<evidence type="ECO:0000256" key="3">
    <source>
        <dbReference type="ARBA" id="ARBA00022692"/>
    </source>
</evidence>
<comment type="subcellular location">
    <subcellularLocation>
        <location evidence="1">Membrane</location>
        <topology evidence="1">Multi-pass membrane protein</topology>
    </subcellularLocation>
</comment>
<dbReference type="Proteomes" id="UP000316621">
    <property type="component" value="Chromosome 2"/>
</dbReference>
<dbReference type="GO" id="GO:0005524">
    <property type="term" value="F:ATP binding"/>
    <property type="evidence" value="ECO:0007669"/>
    <property type="project" value="UniProtKB-KW"/>
</dbReference>
<dbReference type="InterPro" id="IPR050352">
    <property type="entry name" value="ABCG_transporters"/>
</dbReference>
<dbReference type="Gene3D" id="3.40.50.300">
    <property type="entry name" value="P-loop containing nucleotide triphosphate hydrolases"/>
    <property type="match status" value="1"/>
</dbReference>
<evidence type="ECO:0000313" key="11">
    <source>
        <dbReference type="Proteomes" id="UP000316621"/>
    </source>
</evidence>
<dbReference type="PANTHER" id="PTHR48041:SF22">
    <property type="entry name" value="ABC TRANSPORTER G FAMILY MEMBER 9"/>
    <property type="match status" value="1"/>
</dbReference>
<dbReference type="InterPro" id="IPR003439">
    <property type="entry name" value="ABC_transporter-like_ATP-bd"/>
</dbReference>
<keyword evidence="3 8" id="KW-0812">Transmembrane</keyword>
<reference evidence="10 11" key="1">
    <citation type="journal article" date="2018" name="Science">
        <title>The opium poppy genome and morphinan production.</title>
        <authorList>
            <person name="Guo L."/>
            <person name="Winzer T."/>
            <person name="Yang X."/>
            <person name="Li Y."/>
            <person name="Ning Z."/>
            <person name="He Z."/>
            <person name="Teodor R."/>
            <person name="Lu Y."/>
            <person name="Bowser T.A."/>
            <person name="Graham I.A."/>
            <person name="Ye K."/>
        </authorList>
    </citation>
    <scope>NUCLEOTIDE SEQUENCE [LARGE SCALE GENOMIC DNA]</scope>
    <source>
        <strain evidence="11">cv. HN1</strain>
        <tissue evidence="10">Leaves</tissue>
    </source>
</reference>
<keyword evidence="5" id="KW-0067">ATP-binding</keyword>
<feature type="transmembrane region" description="Helical" evidence="8">
    <location>
        <begin position="410"/>
        <end position="432"/>
    </location>
</feature>
<feature type="domain" description="ABC transporter" evidence="9">
    <location>
        <begin position="21"/>
        <end position="286"/>
    </location>
</feature>
<dbReference type="CDD" id="cd03213">
    <property type="entry name" value="ABCG_EPDR"/>
    <property type="match status" value="1"/>
</dbReference>
<evidence type="ECO:0000256" key="1">
    <source>
        <dbReference type="ARBA" id="ARBA00004141"/>
    </source>
</evidence>
<dbReference type="InterPro" id="IPR043926">
    <property type="entry name" value="ABCG_dom"/>
</dbReference>
<organism evidence="10 11">
    <name type="scientific">Papaver somniferum</name>
    <name type="common">Opium poppy</name>
    <dbReference type="NCBI Taxonomy" id="3469"/>
    <lineage>
        <taxon>Eukaryota</taxon>
        <taxon>Viridiplantae</taxon>
        <taxon>Streptophyta</taxon>
        <taxon>Embryophyta</taxon>
        <taxon>Tracheophyta</taxon>
        <taxon>Spermatophyta</taxon>
        <taxon>Magnoliopsida</taxon>
        <taxon>Ranunculales</taxon>
        <taxon>Papaveraceae</taxon>
        <taxon>Papaveroideae</taxon>
        <taxon>Papaver</taxon>
    </lineage>
</organism>
<keyword evidence="6 8" id="KW-1133">Transmembrane helix</keyword>
<feature type="transmembrane region" description="Helical" evidence="8">
    <location>
        <begin position="597"/>
        <end position="618"/>
    </location>
</feature>
<feature type="transmembrane region" description="Helical" evidence="8">
    <location>
        <begin position="521"/>
        <end position="539"/>
    </location>
</feature>
<evidence type="ECO:0000256" key="6">
    <source>
        <dbReference type="ARBA" id="ARBA00022989"/>
    </source>
</evidence>
<dbReference type="InterPro" id="IPR017871">
    <property type="entry name" value="ABC_transporter-like_CS"/>
</dbReference>
<evidence type="ECO:0000313" key="10">
    <source>
        <dbReference type="EMBL" id="RZC51270.1"/>
    </source>
</evidence>
<dbReference type="EMBL" id="CM010716">
    <property type="protein sequence ID" value="RZC51270.1"/>
    <property type="molecule type" value="Genomic_DNA"/>
</dbReference>
<evidence type="ECO:0000256" key="5">
    <source>
        <dbReference type="ARBA" id="ARBA00022840"/>
    </source>
</evidence>
<sequence length="625" mass="70175">MTESEEQEAGIKKFNSHPVILKFDNVTYKINTKKTGFRIGERTYSKSKLDDDSNEKVILKGITGTVQSGEMLAILGPLGCGKTSLLTALRGRLVGRQGQLCGTITYNGKPYLSNAMYRNTGYVAQDDRFYAHLTVTESLMFTALLRLPNTITKEEKIIRTDEVITQLGLIGCKNSIMGGPFIRGVSGGERKRVSIGQEILTNPSLLLLDEPTSGLDSTSAQQVVSMLRELANEGHRTVLVSIHQPSSKLFYMFHKILLLSDGNPLYFGKGKETMEYFSSIGYSSPVAVNFCDFLVDLANGVYLGDLDEERRKDVKQNLVLAYKNNLFNRLKEEEKLEVGQDNISSRMDKDIGQWPTTWGQEFSVLLKRDLLERKHESLSIMQIGQMLAVSFLSGMLWWKSSINQIEDRIGFFFAATMYWSLYPMFTAILTFPQERMMLIKEQSSRMYRLSSYFIARNVADLPMELALPSIYVTITYWMIGLKPTVRSFLVTLVVMLYNVLVSQGLGLAIGSVIMNPRIGTVFGGIVGQAFLLASGFYISNVPSFVAWIKYISHNYYVYKLFLGSQYKKDDLYKCGANVSCRVGSNPTIKKVGLGNEVISVVVLGLLLVGYRVIAYVALKRLRETK</sequence>
<name>A0A4Y7IU04_PAPSO</name>
<dbReference type="InterPro" id="IPR027417">
    <property type="entry name" value="P-loop_NTPase"/>
</dbReference>
<dbReference type="SMART" id="SM00382">
    <property type="entry name" value="AAA"/>
    <property type="match status" value="1"/>
</dbReference>
<accession>A0A4Y7IU04</accession>
<keyword evidence="7 8" id="KW-0472">Membrane</keyword>
<dbReference type="AlphaFoldDB" id="A0A4Y7IU04"/>